<keyword evidence="9" id="KW-0472">Membrane</keyword>
<dbReference type="InterPro" id="IPR036691">
    <property type="entry name" value="Endo/exonu/phosph_ase_sf"/>
</dbReference>
<evidence type="ECO:0000259" key="10">
    <source>
        <dbReference type="Pfam" id="PF03372"/>
    </source>
</evidence>
<name>A0ABQ2GV74_9DEIO</name>
<evidence type="ECO:0000256" key="9">
    <source>
        <dbReference type="SAM" id="Phobius"/>
    </source>
</evidence>
<comment type="caution">
    <text evidence="11">The sequence shown here is derived from an EMBL/GenBank/DDBJ whole genome shotgun (WGS) entry which is preliminary data.</text>
</comment>
<comment type="cofactor">
    <cofactor evidence="2">
        <name>Mg(2+)</name>
        <dbReference type="ChEBI" id="CHEBI:18420"/>
    </cofactor>
</comment>
<keyword evidence="12" id="KW-1185">Reference proteome</keyword>
<comment type="cofactor">
    <cofactor evidence="1">
        <name>Mn(2+)</name>
        <dbReference type="ChEBI" id="CHEBI:29035"/>
    </cofactor>
</comment>
<evidence type="ECO:0000256" key="8">
    <source>
        <dbReference type="ARBA" id="ARBA00023204"/>
    </source>
</evidence>
<gene>
    <name evidence="11" type="ORF">GCM10010841_22250</name>
</gene>
<keyword evidence="6" id="KW-0378">Hydrolase</keyword>
<dbReference type="RefSeq" id="WP_188904427.1">
    <property type="nucleotide sequence ID" value="NZ_BMOM01000017.1"/>
</dbReference>
<keyword evidence="5" id="KW-0227">DNA damage</keyword>
<accession>A0ABQ2GV74</accession>
<dbReference type="PANTHER" id="PTHR15822:SF4">
    <property type="entry name" value="TYROSYL-DNA PHOSPHODIESTERASE 2"/>
    <property type="match status" value="1"/>
</dbReference>
<dbReference type="InterPro" id="IPR051547">
    <property type="entry name" value="TDP2-like"/>
</dbReference>
<organism evidence="11 12">
    <name type="scientific">Deinococcus aerophilus</name>
    <dbReference type="NCBI Taxonomy" id="522488"/>
    <lineage>
        <taxon>Bacteria</taxon>
        <taxon>Thermotogati</taxon>
        <taxon>Deinococcota</taxon>
        <taxon>Deinococci</taxon>
        <taxon>Deinococcales</taxon>
        <taxon>Deinococcaceae</taxon>
        <taxon>Deinococcus</taxon>
    </lineage>
</organism>
<dbReference type="Proteomes" id="UP000661918">
    <property type="component" value="Unassembled WGS sequence"/>
</dbReference>
<evidence type="ECO:0000256" key="2">
    <source>
        <dbReference type="ARBA" id="ARBA00001946"/>
    </source>
</evidence>
<dbReference type="SUPFAM" id="SSF56219">
    <property type="entry name" value="DNase I-like"/>
    <property type="match status" value="1"/>
</dbReference>
<keyword evidence="4" id="KW-0479">Metal-binding</keyword>
<evidence type="ECO:0000256" key="5">
    <source>
        <dbReference type="ARBA" id="ARBA00022763"/>
    </source>
</evidence>
<feature type="transmembrane region" description="Helical" evidence="9">
    <location>
        <begin position="69"/>
        <end position="92"/>
    </location>
</feature>
<evidence type="ECO:0000256" key="6">
    <source>
        <dbReference type="ARBA" id="ARBA00022801"/>
    </source>
</evidence>
<dbReference type="Pfam" id="PF03372">
    <property type="entry name" value="Exo_endo_phos"/>
    <property type="match status" value="1"/>
</dbReference>
<dbReference type="Gene3D" id="3.60.10.10">
    <property type="entry name" value="Endonuclease/exonuclease/phosphatase"/>
    <property type="match status" value="1"/>
</dbReference>
<keyword evidence="9" id="KW-0812">Transmembrane</keyword>
<evidence type="ECO:0000313" key="12">
    <source>
        <dbReference type="Proteomes" id="UP000661918"/>
    </source>
</evidence>
<keyword evidence="7" id="KW-0460">Magnesium</keyword>
<keyword evidence="9" id="KW-1133">Transmembrane helix</keyword>
<sequence>MLLKAKHRSAVAGLSVALVLIAVGWGWLARQYSETWWWVATIDLMPPQMLMVAFAALAWAAWRERRLLWVLWNVVFAAAFLVLQVGLVVPLGRVAQAEAPPSALTLMTLNTWDAAAQASELAGMARRQGADIIALQEARKKNQDGSAYAASLRAAFPGWTLVRQGELLTLSRLPIVKTSVVALQDSRHLLLVTRIQTDSGPLTVVNVHLPTLALLPRAQLPGDPKTLRERVKWRLGIRQALPRALDSVQADAAGPLVLAGDLNAPAWGELHALLRQRGLQDAFREAGSGFGFTFRAGLGFLRLDYVWGQDVRFIKTRALSDGVTSDHRVLLVRLALPAEPTTARHTRP</sequence>
<evidence type="ECO:0000256" key="3">
    <source>
        <dbReference type="ARBA" id="ARBA00022722"/>
    </source>
</evidence>
<evidence type="ECO:0000313" key="11">
    <source>
        <dbReference type="EMBL" id="GGM13190.1"/>
    </source>
</evidence>
<evidence type="ECO:0000256" key="1">
    <source>
        <dbReference type="ARBA" id="ARBA00001936"/>
    </source>
</evidence>
<evidence type="ECO:0000256" key="4">
    <source>
        <dbReference type="ARBA" id="ARBA00022723"/>
    </source>
</evidence>
<protein>
    <recommendedName>
        <fullName evidence="10">Endonuclease/exonuclease/phosphatase domain-containing protein</fullName>
    </recommendedName>
</protein>
<dbReference type="PANTHER" id="PTHR15822">
    <property type="entry name" value="TRAF AND TNF RECEPTOR-ASSOCIATED PROTEIN"/>
    <property type="match status" value="1"/>
</dbReference>
<dbReference type="InterPro" id="IPR005135">
    <property type="entry name" value="Endo/exonuclease/phosphatase"/>
</dbReference>
<reference evidence="12" key="1">
    <citation type="journal article" date="2019" name="Int. J. Syst. Evol. Microbiol.">
        <title>The Global Catalogue of Microorganisms (GCM) 10K type strain sequencing project: providing services to taxonomists for standard genome sequencing and annotation.</title>
        <authorList>
            <consortium name="The Broad Institute Genomics Platform"/>
            <consortium name="The Broad Institute Genome Sequencing Center for Infectious Disease"/>
            <person name="Wu L."/>
            <person name="Ma J."/>
        </authorList>
    </citation>
    <scope>NUCLEOTIDE SEQUENCE [LARGE SCALE GENOMIC DNA]</scope>
    <source>
        <strain evidence="12">JCM 15443</strain>
    </source>
</reference>
<keyword evidence="3" id="KW-0540">Nuclease</keyword>
<feature type="transmembrane region" description="Helical" evidence="9">
    <location>
        <begin position="36"/>
        <end position="62"/>
    </location>
</feature>
<dbReference type="EMBL" id="BMOM01000017">
    <property type="protein sequence ID" value="GGM13190.1"/>
    <property type="molecule type" value="Genomic_DNA"/>
</dbReference>
<evidence type="ECO:0000256" key="7">
    <source>
        <dbReference type="ARBA" id="ARBA00022842"/>
    </source>
</evidence>
<feature type="domain" description="Endonuclease/exonuclease/phosphatase" evidence="10">
    <location>
        <begin position="107"/>
        <end position="327"/>
    </location>
</feature>
<keyword evidence="8" id="KW-0234">DNA repair</keyword>
<proteinExistence type="predicted"/>